<evidence type="ECO:0000313" key="5">
    <source>
        <dbReference type="Proteomes" id="UP000800235"/>
    </source>
</evidence>
<dbReference type="SUPFAM" id="SSF56112">
    <property type="entry name" value="Protein kinase-like (PK-like)"/>
    <property type="match status" value="1"/>
</dbReference>
<evidence type="ECO:0000313" key="4">
    <source>
        <dbReference type="EMBL" id="KAF2422630.1"/>
    </source>
</evidence>
<dbReference type="OrthoDB" id="427480at2759"/>
<dbReference type="PANTHER" id="PTHR43173">
    <property type="entry name" value="ABC1 FAMILY PROTEIN"/>
    <property type="match status" value="1"/>
</dbReference>
<organism evidence="4 5">
    <name type="scientific">Tothia fuscella</name>
    <dbReference type="NCBI Taxonomy" id="1048955"/>
    <lineage>
        <taxon>Eukaryota</taxon>
        <taxon>Fungi</taxon>
        <taxon>Dikarya</taxon>
        <taxon>Ascomycota</taxon>
        <taxon>Pezizomycotina</taxon>
        <taxon>Dothideomycetes</taxon>
        <taxon>Pleosporomycetidae</taxon>
        <taxon>Venturiales</taxon>
        <taxon>Cylindrosympodiaceae</taxon>
        <taxon>Tothia</taxon>
    </lineage>
</organism>
<feature type="region of interest" description="Disordered" evidence="2">
    <location>
        <begin position="46"/>
        <end position="65"/>
    </location>
</feature>
<dbReference type="InterPro" id="IPR011009">
    <property type="entry name" value="Kinase-like_dom_sf"/>
</dbReference>
<dbReference type="InterPro" id="IPR004147">
    <property type="entry name" value="ABC1_dom"/>
</dbReference>
<comment type="similarity">
    <text evidence="1">Belongs to the protein kinase superfamily. ADCK protein kinase family.</text>
</comment>
<dbReference type="InterPro" id="IPR045307">
    <property type="entry name" value="ADCK1_dom"/>
</dbReference>
<reference evidence="4" key="1">
    <citation type="journal article" date="2020" name="Stud. Mycol.">
        <title>101 Dothideomycetes genomes: a test case for predicting lifestyles and emergence of pathogens.</title>
        <authorList>
            <person name="Haridas S."/>
            <person name="Albert R."/>
            <person name="Binder M."/>
            <person name="Bloem J."/>
            <person name="Labutti K."/>
            <person name="Salamov A."/>
            <person name="Andreopoulos B."/>
            <person name="Baker S."/>
            <person name="Barry K."/>
            <person name="Bills G."/>
            <person name="Bluhm B."/>
            <person name="Cannon C."/>
            <person name="Castanera R."/>
            <person name="Culley D."/>
            <person name="Daum C."/>
            <person name="Ezra D."/>
            <person name="Gonzalez J."/>
            <person name="Henrissat B."/>
            <person name="Kuo A."/>
            <person name="Liang C."/>
            <person name="Lipzen A."/>
            <person name="Lutzoni F."/>
            <person name="Magnuson J."/>
            <person name="Mondo S."/>
            <person name="Nolan M."/>
            <person name="Ohm R."/>
            <person name="Pangilinan J."/>
            <person name="Park H.-J."/>
            <person name="Ramirez L."/>
            <person name="Alfaro M."/>
            <person name="Sun H."/>
            <person name="Tritt A."/>
            <person name="Yoshinaga Y."/>
            <person name="Zwiers L.-H."/>
            <person name="Turgeon B."/>
            <person name="Goodwin S."/>
            <person name="Spatafora J."/>
            <person name="Crous P."/>
            <person name="Grigoriev I."/>
        </authorList>
    </citation>
    <scope>NUCLEOTIDE SEQUENCE</scope>
    <source>
        <strain evidence="4">CBS 130266</strain>
    </source>
</reference>
<name>A0A9P4NI84_9PEZI</name>
<dbReference type="Proteomes" id="UP000800235">
    <property type="component" value="Unassembled WGS sequence"/>
</dbReference>
<dbReference type="InterPro" id="IPR051130">
    <property type="entry name" value="Mito_struct-func_regulator"/>
</dbReference>
<evidence type="ECO:0000256" key="1">
    <source>
        <dbReference type="ARBA" id="ARBA00009670"/>
    </source>
</evidence>
<comment type="caution">
    <text evidence="4">The sequence shown here is derived from an EMBL/GenBank/DDBJ whole genome shotgun (WGS) entry which is preliminary data.</text>
</comment>
<dbReference type="PANTHER" id="PTHR43173:SF37">
    <property type="entry name" value="ABC1 FAMILY PROTEIN C10F6.14C"/>
    <property type="match status" value="1"/>
</dbReference>
<dbReference type="EMBL" id="MU007089">
    <property type="protein sequence ID" value="KAF2422630.1"/>
    <property type="molecule type" value="Genomic_DNA"/>
</dbReference>
<gene>
    <name evidence="4" type="ORF">EJ08DRAFT_653103</name>
</gene>
<evidence type="ECO:0000259" key="3">
    <source>
        <dbReference type="Pfam" id="PF03109"/>
    </source>
</evidence>
<feature type="domain" description="ABC1 atypical kinase-like" evidence="3">
    <location>
        <begin position="180"/>
        <end position="492"/>
    </location>
</feature>
<feature type="compositionally biased region" description="Polar residues" evidence="2">
    <location>
        <begin position="376"/>
        <end position="391"/>
    </location>
</feature>
<evidence type="ECO:0000256" key="2">
    <source>
        <dbReference type="SAM" id="MobiDB-lite"/>
    </source>
</evidence>
<proteinExistence type="inferred from homology"/>
<dbReference type="AlphaFoldDB" id="A0A9P4NI84"/>
<sequence length="670" mass="76327">MNHGFSCFSRAASRHISSNRLSYPLQKSKVTLQQQPPPSIIRRTAHSSQFSPLTPPDPTKLPKPKVRRLRKRRPWLRRTAVVLAIGLPSIYLYDRQINASSLTRSLRTFYTGLVIGLDYKINFRAHPLFAGSIEDLHRRAAQRIFHLLRDNGGLYLKIGQAIAMQSAILPPEFQKMFSRMFDDATQNDWKDVEAVVREDFGKSVEEVFGVSFTGDESKGIMERTARASASVAQVHWARLADGSEVAIKVQKREIAAQVGWDLWAFDVVAKIYSWWFDIPMYSLVPYISERLMLETDFVNEANNSEEMKAYVQGEPRLRNRVYIPKVYRELSSKRVMVAEWIEGTRLWDKEGITASWYGGYGNGSPGAGGTPLKDAPSTSTISSIPQNNPNNEKLKPDRSWQGRSGKGGLGLSLKPVMATMVDLFSAQMFLWGLVHCDPHPGNIFIRRLPSGKPELVLIDHGLYIRMSPEFKHQYSRFWKALISFDNDTIQEIVHSWGVNNADIFASATLLRPYQGGDHSTTKHLSAELQGKTEQERAYEMQVKARAGIKQILGDETKWPRELIFIGRNLRIVQGNNQFLGSPVNRIKITGLWASRALAESRDLTFRERARNWGSHFIFRFVLFGTDIVWWYYRVKQLAGLGKGMDDEIEQVMKRTAKDFGVELQHDIFDG</sequence>
<accession>A0A9P4NI84</accession>
<feature type="region of interest" description="Disordered" evidence="2">
    <location>
        <begin position="367"/>
        <end position="406"/>
    </location>
</feature>
<keyword evidence="5" id="KW-1185">Reference proteome</keyword>
<dbReference type="Pfam" id="PF03109">
    <property type="entry name" value="ABC1"/>
    <property type="match status" value="1"/>
</dbReference>
<protein>
    <submittedName>
        <fullName evidence="4">ABC1 domain protein</fullName>
    </submittedName>
</protein>
<dbReference type="CDD" id="cd13969">
    <property type="entry name" value="ADCK1-like"/>
    <property type="match status" value="1"/>
</dbReference>